<evidence type="ECO:0000259" key="9">
    <source>
        <dbReference type="PROSITE" id="PS50893"/>
    </source>
</evidence>
<dbReference type="PANTHER" id="PTHR46743:SF2">
    <property type="entry name" value="TEICHOIC ACIDS EXPORT ATP-BINDING PROTEIN TAGH"/>
    <property type="match status" value="1"/>
</dbReference>
<dbReference type="GO" id="GO:0005524">
    <property type="term" value="F:ATP binding"/>
    <property type="evidence" value="ECO:0007669"/>
    <property type="project" value="UniProtKB-KW"/>
</dbReference>
<dbReference type="EMBL" id="CP093361">
    <property type="protein sequence ID" value="UQS86949.1"/>
    <property type="molecule type" value="Genomic_DNA"/>
</dbReference>
<dbReference type="CDD" id="cd03220">
    <property type="entry name" value="ABC_KpsT_Wzt"/>
    <property type="match status" value="1"/>
</dbReference>
<reference evidence="10" key="1">
    <citation type="journal article" date="2022" name="Int. J. Syst. Evol. Microbiol.">
        <title>Apilactobacillus apisilvae sp. nov., Nicolia spurrieriana gen. nov. sp. nov., Bombilactobacillus folatiphilus sp. nov. and Bombilactobacillus thymidiniphilus sp. nov., four new lactic acid bacterial isolates from stingless bees Tetragonula carbonaria and Austroplebeia australis.</title>
        <authorList>
            <person name="Oliphant S.A."/>
            <person name="Watson-Haigh N.S."/>
            <person name="Sumby K.M."/>
            <person name="Gardner J."/>
            <person name="Groom S."/>
            <person name="Jiranek V."/>
        </authorList>
    </citation>
    <scope>NUCLEOTIDE SEQUENCE</scope>
    <source>
        <strain evidence="10">SGEP1_A5</strain>
    </source>
</reference>
<dbReference type="PROSITE" id="PS00211">
    <property type="entry name" value="ABC_TRANSPORTER_1"/>
    <property type="match status" value="1"/>
</dbReference>
<evidence type="ECO:0000313" key="10">
    <source>
        <dbReference type="EMBL" id="UQS86949.1"/>
    </source>
</evidence>
<feature type="transmembrane region" description="Helical" evidence="8">
    <location>
        <begin position="313"/>
        <end position="332"/>
    </location>
</feature>
<gene>
    <name evidence="10" type="ORF">MOO44_01875</name>
</gene>
<accession>A0A976RSF7</accession>
<keyword evidence="8" id="KW-1133">Transmembrane helix</keyword>
<keyword evidence="4" id="KW-0547">Nucleotide-binding</keyword>
<dbReference type="InterPro" id="IPR050683">
    <property type="entry name" value="Bact_Polysacc_Export_ATP-bd"/>
</dbReference>
<dbReference type="GO" id="GO:0016020">
    <property type="term" value="C:membrane"/>
    <property type="evidence" value="ECO:0007669"/>
    <property type="project" value="InterPro"/>
</dbReference>
<evidence type="ECO:0000256" key="5">
    <source>
        <dbReference type="ARBA" id="ARBA00022840"/>
    </source>
</evidence>
<keyword evidence="11" id="KW-1185">Reference proteome</keyword>
<keyword evidence="5 10" id="KW-0067">ATP-binding</keyword>
<proteinExistence type="inferred from homology"/>
<dbReference type="GO" id="GO:0140359">
    <property type="term" value="F:ABC-type transporter activity"/>
    <property type="evidence" value="ECO:0007669"/>
    <property type="project" value="InterPro"/>
</dbReference>
<protein>
    <submittedName>
        <fullName evidence="10">ABC transporter ATP-binding protein</fullName>
    </submittedName>
</protein>
<dbReference type="GO" id="GO:0016887">
    <property type="term" value="F:ATP hydrolysis activity"/>
    <property type="evidence" value="ECO:0007669"/>
    <property type="project" value="InterPro"/>
</dbReference>
<dbReference type="PANTHER" id="PTHR46743">
    <property type="entry name" value="TEICHOIC ACIDS EXPORT ATP-BINDING PROTEIN TAGH"/>
    <property type="match status" value="1"/>
</dbReference>
<evidence type="ECO:0000256" key="4">
    <source>
        <dbReference type="ARBA" id="ARBA00022741"/>
    </source>
</evidence>
<dbReference type="RefSeq" id="WP_260116749.1">
    <property type="nucleotide sequence ID" value="NZ_CP093361.1"/>
</dbReference>
<dbReference type="InterPro" id="IPR027417">
    <property type="entry name" value="P-loop_NTPase"/>
</dbReference>
<dbReference type="KEGG" id="lbe:MOO44_01875"/>
<comment type="similarity">
    <text evidence="1">Belongs to the ABC transporter superfamily.</text>
</comment>
<keyword evidence="8" id="KW-0812">Transmembrane</keyword>
<keyword evidence="2" id="KW-0813">Transport</keyword>
<dbReference type="InterPro" id="IPR003439">
    <property type="entry name" value="ABC_transporter-like_ATP-bd"/>
</dbReference>
<dbReference type="Pfam" id="PF00005">
    <property type="entry name" value="ABC_tran"/>
    <property type="match status" value="1"/>
</dbReference>
<name>A0A976RSF7_9LACO</name>
<evidence type="ECO:0000256" key="8">
    <source>
        <dbReference type="SAM" id="Phobius"/>
    </source>
</evidence>
<keyword evidence="6" id="KW-1278">Translocase</keyword>
<dbReference type="SMART" id="SM00382">
    <property type="entry name" value="AAA"/>
    <property type="match status" value="1"/>
</dbReference>
<evidence type="ECO:0000313" key="11">
    <source>
        <dbReference type="Proteomes" id="UP000831181"/>
    </source>
</evidence>
<dbReference type="InterPro" id="IPR015860">
    <property type="entry name" value="ABC_transpr_TagH-like"/>
</dbReference>
<dbReference type="Proteomes" id="UP000831181">
    <property type="component" value="Chromosome"/>
</dbReference>
<keyword evidence="7 8" id="KW-0472">Membrane</keyword>
<dbReference type="FunFam" id="3.40.50.300:FF:003010">
    <property type="entry name" value="Teichoic acids export ATP-binding protein TagH"/>
    <property type="match status" value="1"/>
</dbReference>
<dbReference type="Gene3D" id="3.40.50.300">
    <property type="entry name" value="P-loop containing nucleotide triphosphate hydrolases"/>
    <property type="match status" value="1"/>
</dbReference>
<evidence type="ECO:0000256" key="6">
    <source>
        <dbReference type="ARBA" id="ARBA00022967"/>
    </source>
</evidence>
<feature type="domain" description="ABC transporter" evidence="9">
    <location>
        <begin position="8"/>
        <end position="247"/>
    </location>
</feature>
<organism evidence="10 11">
    <name type="scientific">Nicoliella spurrieriana</name>
    <dbReference type="NCBI Taxonomy" id="2925830"/>
    <lineage>
        <taxon>Bacteria</taxon>
        <taxon>Bacillati</taxon>
        <taxon>Bacillota</taxon>
        <taxon>Bacilli</taxon>
        <taxon>Lactobacillales</taxon>
        <taxon>Lactobacillaceae</taxon>
        <taxon>Nicoliella</taxon>
    </lineage>
</organism>
<evidence type="ECO:0000256" key="3">
    <source>
        <dbReference type="ARBA" id="ARBA00022475"/>
    </source>
</evidence>
<dbReference type="AlphaFoldDB" id="A0A976RSF7"/>
<evidence type="ECO:0000256" key="2">
    <source>
        <dbReference type="ARBA" id="ARBA00022448"/>
    </source>
</evidence>
<dbReference type="InterPro" id="IPR017871">
    <property type="entry name" value="ABC_transporter-like_CS"/>
</dbReference>
<dbReference type="SUPFAM" id="SSF52540">
    <property type="entry name" value="P-loop containing nucleoside triphosphate hydrolases"/>
    <property type="match status" value="1"/>
</dbReference>
<evidence type="ECO:0000256" key="7">
    <source>
        <dbReference type="ARBA" id="ARBA00023136"/>
    </source>
</evidence>
<dbReference type="PROSITE" id="PS50893">
    <property type="entry name" value="ABC_TRANSPORTER_2"/>
    <property type="match status" value="1"/>
</dbReference>
<dbReference type="InterPro" id="IPR003593">
    <property type="entry name" value="AAA+_ATPase"/>
</dbReference>
<sequence>MAEEQYKIKVQNVTKEYDLFKTQTDKLKSFFSINNRNVPHFWSLMGVSFTVKPGEALGIIGVNGSGKSTISNIISGIIPQTTGQVDVKGDTSIVAINSGLKKNLTGRENIRLKSLMQGLTNPEIDEMMDDIISFADIGDFVDQPVKSYSSGMKSRLGFAIAVHIKPDILIIDEALSVGDDTFYQKCVDKISEFRKEGKTIVFVSHALKQVELLCDRVAWINYGKLKEIGPTEAVIKQYRQFTAWFKKLSKKDKKKFEKQQKDIQKHFDINAYEQEVVKQTAAEHPDDHNVSGEVKHRFYSSVISEKMTLSSKILSFAVALAVVFFCLVNVSGHRISHVVAKPASLFKPTKVLEVPNNRTHETKLVYKNHHQK</sequence>
<evidence type="ECO:0000256" key="1">
    <source>
        <dbReference type="ARBA" id="ARBA00005417"/>
    </source>
</evidence>
<keyword evidence="3" id="KW-1003">Cell membrane</keyword>